<feature type="transmembrane region" description="Helical" evidence="7">
    <location>
        <begin position="12"/>
        <end position="37"/>
    </location>
</feature>
<name>A0A218YXY2_9HELO</name>
<sequence>MREDVGFQGKDYNYMSTTYLVVYAVCKMPGTALFTILPPEYVFTTASIAWSMTLNTFKMNHVRQIIMLNAFEGGFSAIAYVGAHFIHGSWYKKKGLGKIAAVFVCFGHLGSTAGSWIQAELLRSLHAASNHDRVHEQLRFCLCDLVALDLYPLTDAPNYWKGYVASIVTASLILLLFFIIAYRENRGIANRPWRRDLEDDEEEEGPGNSDTGIVEQNAPRNL</sequence>
<proteinExistence type="predicted"/>
<keyword evidence="2" id="KW-0813">Transport</keyword>
<keyword evidence="4 7" id="KW-1133">Transmembrane helix</keyword>
<evidence type="ECO:0000256" key="7">
    <source>
        <dbReference type="SAM" id="Phobius"/>
    </source>
</evidence>
<dbReference type="OrthoDB" id="3639251at2759"/>
<comment type="subcellular location">
    <subcellularLocation>
        <location evidence="1">Membrane</location>
        <topology evidence="1">Multi-pass membrane protein</topology>
    </subcellularLocation>
</comment>
<dbReference type="PANTHER" id="PTHR43791">
    <property type="entry name" value="PERMEASE-RELATED"/>
    <property type="match status" value="1"/>
</dbReference>
<dbReference type="PANTHER" id="PTHR43791:SF4">
    <property type="entry name" value="PANTOTHENATE TRANSPORTER FEN2"/>
    <property type="match status" value="1"/>
</dbReference>
<keyword evidence="9" id="KW-1185">Reference proteome</keyword>
<keyword evidence="5 7" id="KW-0472">Membrane</keyword>
<dbReference type="GO" id="GO:0098717">
    <property type="term" value="P:pantothenate import across plasma membrane"/>
    <property type="evidence" value="ECO:0007669"/>
    <property type="project" value="TreeGrafter"/>
</dbReference>
<dbReference type="SUPFAM" id="SSF103473">
    <property type="entry name" value="MFS general substrate transporter"/>
    <property type="match status" value="1"/>
</dbReference>
<evidence type="ECO:0000256" key="5">
    <source>
        <dbReference type="ARBA" id="ARBA00023136"/>
    </source>
</evidence>
<evidence type="ECO:0000256" key="3">
    <source>
        <dbReference type="ARBA" id="ARBA00022692"/>
    </source>
</evidence>
<dbReference type="GO" id="GO:0015233">
    <property type="term" value="F:pantothenate transmembrane transporter activity"/>
    <property type="evidence" value="ECO:0007669"/>
    <property type="project" value="TreeGrafter"/>
</dbReference>
<accession>A0A218YXY2</accession>
<evidence type="ECO:0000313" key="8">
    <source>
        <dbReference type="EMBL" id="OWP00687.1"/>
    </source>
</evidence>
<dbReference type="GO" id="GO:0005886">
    <property type="term" value="C:plasma membrane"/>
    <property type="evidence" value="ECO:0007669"/>
    <property type="project" value="TreeGrafter"/>
</dbReference>
<dbReference type="InParanoid" id="A0A218YXY2"/>
<keyword evidence="3 7" id="KW-0812">Transmembrane</keyword>
<dbReference type="Proteomes" id="UP000242519">
    <property type="component" value="Unassembled WGS sequence"/>
</dbReference>
<dbReference type="EMBL" id="MZNU01000313">
    <property type="protein sequence ID" value="OWP00687.1"/>
    <property type="molecule type" value="Genomic_DNA"/>
</dbReference>
<organism evidence="8 9">
    <name type="scientific">Diplocarpon coronariae</name>
    <dbReference type="NCBI Taxonomy" id="2795749"/>
    <lineage>
        <taxon>Eukaryota</taxon>
        <taxon>Fungi</taxon>
        <taxon>Dikarya</taxon>
        <taxon>Ascomycota</taxon>
        <taxon>Pezizomycotina</taxon>
        <taxon>Leotiomycetes</taxon>
        <taxon>Helotiales</taxon>
        <taxon>Drepanopezizaceae</taxon>
        <taxon>Diplocarpon</taxon>
    </lineage>
</organism>
<gene>
    <name evidence="8" type="ORF">B2J93_1072</name>
</gene>
<feature type="transmembrane region" description="Helical" evidence="7">
    <location>
        <begin position="65"/>
        <end position="87"/>
    </location>
</feature>
<evidence type="ECO:0000256" key="1">
    <source>
        <dbReference type="ARBA" id="ARBA00004141"/>
    </source>
</evidence>
<dbReference type="InterPro" id="IPR036259">
    <property type="entry name" value="MFS_trans_sf"/>
</dbReference>
<evidence type="ECO:0000256" key="2">
    <source>
        <dbReference type="ARBA" id="ARBA00022448"/>
    </source>
</evidence>
<evidence type="ECO:0000256" key="6">
    <source>
        <dbReference type="SAM" id="MobiDB-lite"/>
    </source>
</evidence>
<feature type="transmembrane region" description="Helical" evidence="7">
    <location>
        <begin position="99"/>
        <end position="117"/>
    </location>
</feature>
<protein>
    <submittedName>
        <fullName evidence="8">Permease of the major facilitator superfamily</fullName>
    </submittedName>
</protein>
<dbReference type="AlphaFoldDB" id="A0A218YXY2"/>
<evidence type="ECO:0000313" key="9">
    <source>
        <dbReference type="Proteomes" id="UP000242519"/>
    </source>
</evidence>
<evidence type="ECO:0000256" key="4">
    <source>
        <dbReference type="ARBA" id="ARBA00022989"/>
    </source>
</evidence>
<dbReference type="Gene3D" id="1.20.1250.20">
    <property type="entry name" value="MFS general substrate transporter like domains"/>
    <property type="match status" value="1"/>
</dbReference>
<comment type="caution">
    <text evidence="8">The sequence shown here is derived from an EMBL/GenBank/DDBJ whole genome shotgun (WGS) entry which is preliminary data.</text>
</comment>
<reference evidence="8 9" key="1">
    <citation type="submission" date="2017-04" db="EMBL/GenBank/DDBJ databases">
        <title>Draft genome sequence of Marssonina coronaria NL1: causal agent of apple blotch.</title>
        <authorList>
            <person name="Cheng Q."/>
        </authorList>
    </citation>
    <scope>NUCLEOTIDE SEQUENCE [LARGE SCALE GENOMIC DNA]</scope>
    <source>
        <strain evidence="8 9">NL1</strain>
    </source>
</reference>
<feature type="transmembrane region" description="Helical" evidence="7">
    <location>
        <begin position="163"/>
        <end position="182"/>
    </location>
</feature>
<feature type="region of interest" description="Disordered" evidence="6">
    <location>
        <begin position="197"/>
        <end position="222"/>
    </location>
</feature>